<sequence>MYWNFSGFQRVLGHLLVVVVPLLLPQLLMRHFPKAALPVHYNHPINDLIEESEHQYQDLLRTETTTYSAAYEAYVARRGQRPPPGFREWFDLAKNKSVIVIEAFWDQIYEDLEPFWSISPKAIRQLSFAMAHAAGQVERVYGIWIRNQTVRTNCLDDDWSCSGLVDLIRGVGHLLPDLDVAYKGHLSPRVFPLWEEIRDLRSHARQVRHVIDQNKKMNIYGGIEYLDPTQVQRVLSWIEWDEETPASLVVPRNCPPGTQARTLKVETLDLDLSFSKTYTTKGFVSDFQSSKNVCLQPDLLHNHGIFTSPPILMTTEALLPLFSQSPLSGVNPEITIPANIYYQDDPKYWSSNLTSAWSEKETLAFWRGINSGGKHTASNWKGFHRHRFVASVNGTYIRRIDQGETPLWTMPKTGLSDVSSFLESHTDIGFSEFVCADSRWREETQSCSYLDSSYHTLPRIELEGMLQYKYLPDVDGHGHSARFRTFMLANSLPIKATIFREWHDARLVPWKHFVPMDNRFYDLWDILQYFMPEDEELKAERDKLGEKISTAGAQWTSKVLRKEDMQLYIFRLLLEFARVKDDNRDTLAC</sequence>
<dbReference type="SMART" id="SM00672">
    <property type="entry name" value="CAP10"/>
    <property type="match status" value="1"/>
</dbReference>
<organism evidence="2 3">
    <name type="scientific">Stemphylium lycopersici</name>
    <name type="common">Tomato gray leaf spot disease fungus</name>
    <name type="synonym">Thyrospora lycopersici</name>
    <dbReference type="NCBI Taxonomy" id="183478"/>
    <lineage>
        <taxon>Eukaryota</taxon>
        <taxon>Fungi</taxon>
        <taxon>Dikarya</taxon>
        <taxon>Ascomycota</taxon>
        <taxon>Pezizomycotina</taxon>
        <taxon>Dothideomycetes</taxon>
        <taxon>Pleosporomycetidae</taxon>
        <taxon>Pleosporales</taxon>
        <taxon>Pleosporineae</taxon>
        <taxon>Pleosporaceae</taxon>
        <taxon>Stemphylium</taxon>
    </lineage>
</organism>
<dbReference type="AlphaFoldDB" id="A0A364MV18"/>
<reference evidence="3" key="1">
    <citation type="submission" date="2018-05" db="EMBL/GenBank/DDBJ databases">
        <title>Draft genome sequence of Stemphylium lycopersici strain CIDEFI 213.</title>
        <authorList>
            <person name="Medina R."/>
            <person name="Franco M.E.E."/>
            <person name="Lucentini C.G."/>
            <person name="Saparrat M.C.N."/>
            <person name="Balatti P.A."/>
        </authorList>
    </citation>
    <scope>NUCLEOTIDE SEQUENCE [LARGE SCALE GENOMIC DNA]</scope>
    <source>
        <strain evidence="3">CIDEFI 213</strain>
    </source>
</reference>
<dbReference type="Pfam" id="PF05686">
    <property type="entry name" value="Glyco_transf_90"/>
    <property type="match status" value="1"/>
</dbReference>
<gene>
    <name evidence="2" type="ORF">DDE83_007829</name>
</gene>
<keyword evidence="3" id="KW-1185">Reference proteome</keyword>
<keyword evidence="2" id="KW-0808">Transferase</keyword>
<proteinExistence type="predicted"/>
<dbReference type="PANTHER" id="PTHR12203:SF22">
    <property type="entry name" value="CAPSULE ASSOCIATED PROTEIN"/>
    <property type="match status" value="1"/>
</dbReference>
<dbReference type="PANTHER" id="PTHR12203">
    <property type="entry name" value="KDEL LYS-ASP-GLU-LEU CONTAINING - RELATED"/>
    <property type="match status" value="1"/>
</dbReference>
<dbReference type="EMBL" id="QGDH01000155">
    <property type="protein sequence ID" value="RAR04419.1"/>
    <property type="molecule type" value="Genomic_DNA"/>
</dbReference>
<evidence type="ECO:0000259" key="1">
    <source>
        <dbReference type="SMART" id="SM00672"/>
    </source>
</evidence>
<dbReference type="OrthoDB" id="541052at2759"/>
<dbReference type="InterPro" id="IPR006598">
    <property type="entry name" value="CAP10"/>
</dbReference>
<feature type="domain" description="Glycosyl transferase CAP10" evidence="1">
    <location>
        <begin position="298"/>
        <end position="583"/>
    </location>
</feature>
<name>A0A364MV18_STELY</name>
<evidence type="ECO:0000313" key="2">
    <source>
        <dbReference type="EMBL" id="RAR04419.1"/>
    </source>
</evidence>
<accession>A0A364MV18</accession>
<comment type="caution">
    <text evidence="2">The sequence shown here is derived from an EMBL/GenBank/DDBJ whole genome shotgun (WGS) entry which is preliminary data.</text>
</comment>
<dbReference type="GO" id="GO:0016740">
    <property type="term" value="F:transferase activity"/>
    <property type="evidence" value="ECO:0007669"/>
    <property type="project" value="UniProtKB-KW"/>
</dbReference>
<dbReference type="Proteomes" id="UP000249619">
    <property type="component" value="Unassembled WGS sequence"/>
</dbReference>
<protein>
    <submittedName>
        <fullName evidence="2">Glycosyltransferase family 90 protein</fullName>
    </submittedName>
</protein>
<evidence type="ECO:0000313" key="3">
    <source>
        <dbReference type="Proteomes" id="UP000249619"/>
    </source>
</evidence>
<dbReference type="InterPro" id="IPR051091">
    <property type="entry name" value="O-Glucosyltr/Glycosyltrsf_90"/>
</dbReference>